<accession>A0A2K8L206</accession>
<dbReference type="HAMAP" id="MF_00083">
    <property type="entry name" value="Pept_tRNA_hydro_bact"/>
    <property type="match status" value="1"/>
</dbReference>
<dbReference type="PANTHER" id="PTHR17224">
    <property type="entry name" value="PEPTIDYL-TRNA HYDROLASE"/>
    <property type="match status" value="1"/>
</dbReference>
<dbReference type="GO" id="GO:0000049">
    <property type="term" value="F:tRNA binding"/>
    <property type="evidence" value="ECO:0007669"/>
    <property type="project" value="UniProtKB-UniRule"/>
</dbReference>
<evidence type="ECO:0000313" key="10">
    <source>
        <dbReference type="EMBL" id="ATX81360.1"/>
    </source>
</evidence>
<comment type="similarity">
    <text evidence="5 7 9">Belongs to the PTH family.</text>
</comment>
<comment type="catalytic activity">
    <reaction evidence="7 8">
        <text>an N-acyl-L-alpha-aminoacyl-tRNA + H2O = an N-acyl-L-amino acid + a tRNA + H(+)</text>
        <dbReference type="Rhea" id="RHEA:54448"/>
        <dbReference type="Rhea" id="RHEA-COMP:10123"/>
        <dbReference type="Rhea" id="RHEA-COMP:13883"/>
        <dbReference type="ChEBI" id="CHEBI:15377"/>
        <dbReference type="ChEBI" id="CHEBI:15378"/>
        <dbReference type="ChEBI" id="CHEBI:59874"/>
        <dbReference type="ChEBI" id="CHEBI:78442"/>
        <dbReference type="ChEBI" id="CHEBI:138191"/>
        <dbReference type="EC" id="3.1.1.29"/>
    </reaction>
</comment>
<feature type="site" description="Discriminates between blocked and unblocked aminoacyl-tRNA" evidence="7">
    <location>
        <position position="9"/>
    </location>
</feature>
<evidence type="ECO:0000256" key="6">
    <source>
        <dbReference type="ARBA" id="ARBA00050038"/>
    </source>
</evidence>
<dbReference type="Proteomes" id="UP000231637">
    <property type="component" value="Chromosome"/>
</dbReference>
<dbReference type="Gene3D" id="3.40.50.1470">
    <property type="entry name" value="Peptidyl-tRNA hydrolase"/>
    <property type="match status" value="1"/>
</dbReference>
<reference evidence="10 11" key="1">
    <citation type="submission" date="2016-12" db="EMBL/GenBank/DDBJ databases">
        <title>Isolation and genomic insights into novel planktonic Zetaproteobacteria from stratified waters of the Chesapeake Bay.</title>
        <authorList>
            <person name="McAllister S.M."/>
            <person name="Kato S."/>
            <person name="Chan C.S."/>
            <person name="Chiu B.K."/>
            <person name="Field E.K."/>
        </authorList>
    </citation>
    <scope>NUCLEOTIDE SEQUENCE [LARGE SCALE GENOMIC DNA]</scope>
    <source>
        <strain evidence="10 11">CP-8</strain>
    </source>
</reference>
<comment type="function">
    <text evidence="7">Catalyzes the release of premature peptidyl moieties from peptidyl-tRNA molecules trapped in stalled 50S ribosomal subunits, and thus maintains levels of free tRNAs and 50S ribosomes.</text>
</comment>
<organism evidence="10 11">
    <name type="scientific">Mariprofundus ferrinatatus</name>
    <dbReference type="NCBI Taxonomy" id="1921087"/>
    <lineage>
        <taxon>Bacteria</taxon>
        <taxon>Pseudomonadati</taxon>
        <taxon>Pseudomonadota</taxon>
        <taxon>Candidatius Mariprofundia</taxon>
        <taxon>Mariprofundales</taxon>
        <taxon>Mariprofundaceae</taxon>
        <taxon>Mariprofundus</taxon>
    </lineage>
</organism>
<dbReference type="GO" id="GO:0006515">
    <property type="term" value="P:protein quality control for misfolded or incompletely synthesized proteins"/>
    <property type="evidence" value="ECO:0007669"/>
    <property type="project" value="UniProtKB-UniRule"/>
</dbReference>
<comment type="subcellular location">
    <subcellularLocation>
        <location evidence="7">Cytoplasm</location>
    </subcellularLocation>
</comment>
<dbReference type="GO" id="GO:0005737">
    <property type="term" value="C:cytoplasm"/>
    <property type="evidence" value="ECO:0007669"/>
    <property type="project" value="UniProtKB-SubCell"/>
</dbReference>
<dbReference type="RefSeq" id="WP_100264834.1">
    <property type="nucleotide sequence ID" value="NZ_CP018800.1"/>
</dbReference>
<evidence type="ECO:0000256" key="9">
    <source>
        <dbReference type="RuleBase" id="RU004320"/>
    </source>
</evidence>
<feature type="site" description="Stabilizes the basic form of H active site to accept a proton" evidence="7">
    <location>
        <position position="93"/>
    </location>
</feature>
<evidence type="ECO:0000313" key="11">
    <source>
        <dbReference type="Proteomes" id="UP000231637"/>
    </source>
</evidence>
<keyword evidence="3 7" id="KW-0378">Hydrolase</keyword>
<dbReference type="OrthoDB" id="5291754at2"/>
<feature type="binding site" evidence="7">
    <location>
        <position position="14"/>
    </location>
    <ligand>
        <name>tRNA</name>
        <dbReference type="ChEBI" id="CHEBI:17843"/>
    </ligand>
</feature>
<comment type="subunit">
    <text evidence="7">Monomer.</text>
</comment>
<evidence type="ECO:0000256" key="7">
    <source>
        <dbReference type="HAMAP-Rule" id="MF_00083"/>
    </source>
</evidence>
<comment type="function">
    <text evidence="7">Hydrolyzes ribosome-free peptidyl-tRNAs (with 1 or more amino acids incorporated), which drop off the ribosome during protein synthesis, or as a result of ribosome stalling.</text>
</comment>
<dbReference type="InterPro" id="IPR036416">
    <property type="entry name" value="Pept_tRNA_hydro_sf"/>
</dbReference>
<keyword evidence="11" id="KW-1185">Reference proteome</keyword>
<evidence type="ECO:0000256" key="4">
    <source>
        <dbReference type="ARBA" id="ARBA00022884"/>
    </source>
</evidence>
<keyword evidence="2 7" id="KW-0820">tRNA-binding</keyword>
<dbReference type="InterPro" id="IPR001328">
    <property type="entry name" value="Pept_tRNA_hydro"/>
</dbReference>
<feature type="binding site" evidence="7">
    <location>
        <position position="68"/>
    </location>
    <ligand>
        <name>tRNA</name>
        <dbReference type="ChEBI" id="CHEBI:17843"/>
    </ligand>
</feature>
<dbReference type="EMBL" id="CP018800">
    <property type="protein sequence ID" value="ATX81360.1"/>
    <property type="molecule type" value="Genomic_DNA"/>
</dbReference>
<dbReference type="PANTHER" id="PTHR17224:SF1">
    <property type="entry name" value="PEPTIDYL-TRNA HYDROLASE"/>
    <property type="match status" value="1"/>
</dbReference>
<dbReference type="PROSITE" id="PS01195">
    <property type="entry name" value="PEPT_TRNA_HYDROL_1"/>
    <property type="match status" value="1"/>
</dbReference>
<dbReference type="FunFam" id="3.40.50.1470:FF:000001">
    <property type="entry name" value="Peptidyl-tRNA hydrolase"/>
    <property type="match status" value="1"/>
</dbReference>
<dbReference type="GO" id="GO:0004045">
    <property type="term" value="F:peptidyl-tRNA hydrolase activity"/>
    <property type="evidence" value="ECO:0007669"/>
    <property type="project" value="UniProtKB-UniRule"/>
</dbReference>
<evidence type="ECO:0000256" key="5">
    <source>
        <dbReference type="ARBA" id="ARBA00038063"/>
    </source>
</evidence>
<dbReference type="EC" id="3.1.1.29" evidence="1 7"/>
<name>A0A2K8L206_9PROT</name>
<feature type="binding site" evidence="7">
    <location>
        <position position="66"/>
    </location>
    <ligand>
        <name>tRNA</name>
        <dbReference type="ChEBI" id="CHEBI:17843"/>
    </ligand>
</feature>
<dbReference type="GO" id="GO:0072344">
    <property type="term" value="P:rescue of stalled ribosome"/>
    <property type="evidence" value="ECO:0007669"/>
    <property type="project" value="UniProtKB-UniRule"/>
</dbReference>
<evidence type="ECO:0000256" key="1">
    <source>
        <dbReference type="ARBA" id="ARBA00013260"/>
    </source>
</evidence>
<dbReference type="PROSITE" id="PS01196">
    <property type="entry name" value="PEPT_TRNA_HYDROL_2"/>
    <property type="match status" value="1"/>
</dbReference>
<evidence type="ECO:0000256" key="8">
    <source>
        <dbReference type="RuleBase" id="RU000673"/>
    </source>
</evidence>
<dbReference type="InterPro" id="IPR018171">
    <property type="entry name" value="Pept_tRNA_hydro_CS"/>
</dbReference>
<proteinExistence type="inferred from homology"/>
<dbReference type="AlphaFoldDB" id="A0A2K8L206"/>
<feature type="binding site" evidence="7">
    <location>
        <position position="114"/>
    </location>
    <ligand>
        <name>tRNA</name>
        <dbReference type="ChEBI" id="CHEBI:17843"/>
    </ligand>
</feature>
<dbReference type="NCBIfam" id="TIGR00447">
    <property type="entry name" value="pth"/>
    <property type="match status" value="1"/>
</dbReference>
<keyword evidence="7" id="KW-0963">Cytoplasm</keyword>
<protein>
    <recommendedName>
        <fullName evidence="6 7">Peptidyl-tRNA hydrolase</fullName>
        <shortName evidence="7">Pth</shortName>
        <ecNumber evidence="1 7">3.1.1.29</ecNumber>
    </recommendedName>
</protein>
<dbReference type="KEGG" id="mfn:Ga0123462_0485"/>
<evidence type="ECO:0000256" key="3">
    <source>
        <dbReference type="ARBA" id="ARBA00022801"/>
    </source>
</evidence>
<dbReference type="SUPFAM" id="SSF53178">
    <property type="entry name" value="Peptidyl-tRNA hydrolase-like"/>
    <property type="match status" value="1"/>
</dbReference>
<keyword evidence="4 7" id="KW-0694">RNA-binding</keyword>
<evidence type="ECO:0000256" key="2">
    <source>
        <dbReference type="ARBA" id="ARBA00022555"/>
    </source>
</evidence>
<dbReference type="Pfam" id="PF01195">
    <property type="entry name" value="Pept_tRNA_hydro"/>
    <property type="match status" value="1"/>
</dbReference>
<gene>
    <name evidence="7" type="primary">pth</name>
    <name evidence="10" type="ORF">Ga0123462_0485</name>
</gene>
<feature type="active site" description="Proton acceptor" evidence="7">
    <location>
        <position position="19"/>
    </location>
</feature>
<dbReference type="CDD" id="cd00462">
    <property type="entry name" value="PTH"/>
    <property type="match status" value="1"/>
</dbReference>
<sequence length="191" mass="21045">MKLLVGLGNPGSKYEQTRHNIGFRFLDLLAKSEGLRFDAAPRFHAETSIWNRSPSQRVLLIKPQTFMNHSGEAVGALARYYQVDVEDIFVVYDDLDLPSGKLRIKSGGGHGGHNGLKSLNAHLETANYTRIKIGIGRPPHDDVSAWVLGKADEGDRADENRIFAALMDEIGTLLDGRADTAANRIHLSLNN</sequence>